<dbReference type="OrthoDB" id="9770452at2"/>
<dbReference type="InterPro" id="IPR013785">
    <property type="entry name" value="Aldolase_TIM"/>
</dbReference>
<comment type="similarity">
    <text evidence="5">Belongs to the FMN-dependent alpha-hydroxy acid dehydrogenase family.</text>
</comment>
<evidence type="ECO:0000259" key="9">
    <source>
        <dbReference type="PROSITE" id="PS51349"/>
    </source>
</evidence>
<keyword evidence="2 7" id="KW-0285">Flavoprotein</keyword>
<protein>
    <submittedName>
        <fullName evidence="10">Alpha-hydroxy-acid oxidizing protein</fullName>
    </submittedName>
</protein>
<feature type="binding site" evidence="7">
    <location>
        <position position="159"/>
    </location>
    <ligand>
        <name>FMN</name>
        <dbReference type="ChEBI" id="CHEBI:58210"/>
    </ligand>
</feature>
<dbReference type="InterPro" id="IPR008259">
    <property type="entry name" value="FMN_hydac_DH_AS"/>
</dbReference>
<evidence type="ECO:0000256" key="8">
    <source>
        <dbReference type="SAM" id="MobiDB-lite"/>
    </source>
</evidence>
<evidence type="ECO:0000256" key="1">
    <source>
        <dbReference type="ARBA" id="ARBA00001917"/>
    </source>
</evidence>
<feature type="binding site" evidence="7">
    <location>
        <begin position="359"/>
        <end position="363"/>
    </location>
    <ligand>
        <name>FMN</name>
        <dbReference type="ChEBI" id="CHEBI:58210"/>
    </ligand>
</feature>
<dbReference type="Proteomes" id="UP000290759">
    <property type="component" value="Unassembled WGS sequence"/>
</dbReference>
<keyword evidence="11" id="KW-1185">Reference proteome</keyword>
<feature type="binding site" evidence="7">
    <location>
        <position position="77"/>
    </location>
    <ligand>
        <name>glyoxylate</name>
        <dbReference type="ChEBI" id="CHEBI:36655"/>
    </ligand>
</feature>
<dbReference type="Pfam" id="PF01070">
    <property type="entry name" value="FMN_dh"/>
    <property type="match status" value="1"/>
</dbReference>
<dbReference type="InterPro" id="IPR037396">
    <property type="entry name" value="FMN_HAD"/>
</dbReference>
<feature type="binding site" evidence="7">
    <location>
        <position position="327"/>
    </location>
    <ligand>
        <name>FMN</name>
        <dbReference type="ChEBI" id="CHEBI:58210"/>
    </ligand>
</feature>
<proteinExistence type="inferred from homology"/>
<dbReference type="CDD" id="cd02809">
    <property type="entry name" value="alpha_hydroxyacid_oxid_FMN"/>
    <property type="match status" value="1"/>
</dbReference>
<dbReference type="PANTHER" id="PTHR10578">
    <property type="entry name" value="S -2-HYDROXY-ACID OXIDASE-RELATED"/>
    <property type="match status" value="1"/>
</dbReference>
<organism evidence="10 11">
    <name type="scientific">Lichenibacterium minor</name>
    <dbReference type="NCBI Taxonomy" id="2316528"/>
    <lineage>
        <taxon>Bacteria</taxon>
        <taxon>Pseudomonadati</taxon>
        <taxon>Pseudomonadota</taxon>
        <taxon>Alphaproteobacteria</taxon>
        <taxon>Hyphomicrobiales</taxon>
        <taxon>Lichenihabitantaceae</taxon>
        <taxon>Lichenibacterium</taxon>
    </lineage>
</organism>
<dbReference type="GO" id="GO:0016491">
    <property type="term" value="F:oxidoreductase activity"/>
    <property type="evidence" value="ECO:0007669"/>
    <property type="project" value="UniProtKB-KW"/>
</dbReference>
<feature type="binding site" evidence="7">
    <location>
        <position position="305"/>
    </location>
    <ligand>
        <name>FMN</name>
        <dbReference type="ChEBI" id="CHEBI:58210"/>
    </ligand>
</feature>
<dbReference type="PANTHER" id="PTHR10578:SF107">
    <property type="entry name" value="2-HYDROXYACID OXIDASE 1"/>
    <property type="match status" value="1"/>
</dbReference>
<feature type="binding site" evidence="7">
    <location>
        <position position="216"/>
    </location>
    <ligand>
        <name>glyoxylate</name>
        <dbReference type="ChEBI" id="CHEBI:36655"/>
    </ligand>
</feature>
<comment type="caution">
    <text evidence="10">The sequence shown here is derived from an EMBL/GenBank/DDBJ whole genome shotgun (WGS) entry which is preliminary data.</text>
</comment>
<evidence type="ECO:0000256" key="2">
    <source>
        <dbReference type="ARBA" id="ARBA00022630"/>
    </source>
</evidence>
<keyword evidence="3 7" id="KW-0288">FMN</keyword>
<evidence type="ECO:0000313" key="10">
    <source>
        <dbReference type="EMBL" id="RYC30627.1"/>
    </source>
</evidence>
<feature type="binding site" evidence="7">
    <location>
        <begin position="130"/>
        <end position="132"/>
    </location>
    <ligand>
        <name>FMN</name>
        <dbReference type="ChEBI" id="CHEBI:58210"/>
    </ligand>
</feature>
<comment type="cofactor">
    <cofactor evidence="1">
        <name>FMN</name>
        <dbReference type="ChEBI" id="CHEBI:58210"/>
    </cofactor>
</comment>
<sequence>MDGDVGRGGPGPGEGGATRHDASELTQTDRAPGVAAIATAERRRPDALVPRRLRGYLALDDFEPAARRRLPRQIYGYYAGAAETDQSRDDNRAAFRRVAFVPDTLRDVSRRSTASALFGERYRFPFGISPMGLSGLACFEGDLALARAARAEAIPMAMSATSIMPLERLAADGGARWFQAYLPGEPARILAMVDRVERAGFDTFVLTVDVPVPGNRENNVRTGFSIPLRPSLKLLRDGLTHPRWSLGTFGRTLAGGMPHMENMDARRGPPILSRDLVRAVGNRDGLSWEHVELIRRRWRGRFVLKGVLAPGDAREAAARGVDAVWVSNHGGRQLDGAIAPLHALPAVKAAAGGMAVLFDSGVRRGSDVLKALALGADFVFLGRPFLFAAAAAGEEGVRHAVGLLGAEVERNMAMLGVSAVAEVGRRHVCDAHPPLVGPG</sequence>
<feature type="binding site" evidence="7">
    <location>
        <begin position="382"/>
        <end position="383"/>
    </location>
    <ligand>
        <name>FMN</name>
        <dbReference type="ChEBI" id="CHEBI:58210"/>
    </ligand>
</feature>
<dbReference type="PROSITE" id="PS00557">
    <property type="entry name" value="FMN_HYDROXY_ACID_DH_1"/>
    <property type="match status" value="1"/>
</dbReference>
<dbReference type="EMBL" id="QYBB01000023">
    <property type="protein sequence ID" value="RYC30627.1"/>
    <property type="molecule type" value="Genomic_DNA"/>
</dbReference>
<feature type="binding site" evidence="7">
    <location>
        <position position="181"/>
    </location>
    <ligand>
        <name>glyoxylate</name>
        <dbReference type="ChEBI" id="CHEBI:36655"/>
    </ligand>
</feature>
<dbReference type="Gene3D" id="3.20.20.70">
    <property type="entry name" value="Aldolase class I"/>
    <property type="match status" value="1"/>
</dbReference>
<feature type="active site" description="Proton acceptor" evidence="6">
    <location>
        <position position="329"/>
    </location>
</feature>
<dbReference type="InterPro" id="IPR000262">
    <property type="entry name" value="FMN-dep_DH"/>
</dbReference>
<evidence type="ECO:0000256" key="3">
    <source>
        <dbReference type="ARBA" id="ARBA00022643"/>
    </source>
</evidence>
<dbReference type="AlphaFoldDB" id="A0A4Q2U6J7"/>
<feature type="binding site" evidence="7">
    <location>
        <position position="329"/>
    </location>
    <ligand>
        <name>glyoxylate</name>
        <dbReference type="ChEBI" id="CHEBI:36655"/>
    </ligand>
</feature>
<feature type="binding site" evidence="7">
    <location>
        <position position="207"/>
    </location>
    <ligand>
        <name>FMN</name>
        <dbReference type="ChEBI" id="CHEBI:58210"/>
    </ligand>
</feature>
<keyword evidence="4" id="KW-0560">Oxidoreductase</keyword>
<feature type="region of interest" description="Disordered" evidence="8">
    <location>
        <begin position="1"/>
        <end position="37"/>
    </location>
</feature>
<evidence type="ECO:0000256" key="6">
    <source>
        <dbReference type="PIRSR" id="PIRSR000138-1"/>
    </source>
</evidence>
<evidence type="ECO:0000256" key="4">
    <source>
        <dbReference type="ARBA" id="ARBA00023002"/>
    </source>
</evidence>
<evidence type="ECO:0000256" key="5">
    <source>
        <dbReference type="ARBA" id="ARBA00024042"/>
    </source>
</evidence>
<accession>A0A4Q2U6J7</accession>
<name>A0A4Q2U6J7_9HYPH</name>
<feature type="compositionally biased region" description="Gly residues" evidence="8">
    <location>
        <begin position="1"/>
        <end position="16"/>
    </location>
</feature>
<dbReference type="GO" id="GO:0010181">
    <property type="term" value="F:FMN binding"/>
    <property type="evidence" value="ECO:0007669"/>
    <property type="project" value="InterPro"/>
</dbReference>
<evidence type="ECO:0000256" key="7">
    <source>
        <dbReference type="PIRSR" id="PIRSR000138-2"/>
    </source>
</evidence>
<dbReference type="PROSITE" id="PS51349">
    <property type="entry name" value="FMN_HYDROXY_ACID_DH_2"/>
    <property type="match status" value="1"/>
</dbReference>
<reference evidence="10 11" key="1">
    <citation type="submission" date="2018-12" db="EMBL/GenBank/DDBJ databases">
        <authorList>
            <person name="Grouzdev D.S."/>
            <person name="Krutkina M.S."/>
        </authorList>
    </citation>
    <scope>NUCLEOTIDE SEQUENCE [LARGE SCALE GENOMIC DNA]</scope>
    <source>
        <strain evidence="10 11">RmlP026</strain>
    </source>
</reference>
<gene>
    <name evidence="10" type="ORF">D3273_18125</name>
</gene>
<feature type="binding site" evidence="7">
    <location>
        <position position="179"/>
    </location>
    <ligand>
        <name>FMN</name>
        <dbReference type="ChEBI" id="CHEBI:58210"/>
    </ligand>
</feature>
<dbReference type="SUPFAM" id="SSF51395">
    <property type="entry name" value="FMN-linked oxidoreductases"/>
    <property type="match status" value="1"/>
</dbReference>
<feature type="binding site" evidence="7">
    <location>
        <position position="332"/>
    </location>
    <ligand>
        <name>glyoxylate</name>
        <dbReference type="ChEBI" id="CHEBI:36655"/>
    </ligand>
</feature>
<evidence type="ECO:0000313" key="11">
    <source>
        <dbReference type="Proteomes" id="UP000290759"/>
    </source>
</evidence>
<reference evidence="10 11" key="2">
    <citation type="submission" date="2019-02" db="EMBL/GenBank/DDBJ databases">
        <title>'Lichenibacterium ramalinii' gen. nov. sp. nov., 'Lichenibacterium minor' gen. nov. sp. nov.</title>
        <authorList>
            <person name="Pankratov T."/>
        </authorList>
    </citation>
    <scope>NUCLEOTIDE SEQUENCE [LARGE SCALE GENOMIC DNA]</scope>
    <source>
        <strain evidence="10 11">RmlP026</strain>
    </source>
</reference>
<feature type="domain" description="FMN hydroxy acid dehydrogenase" evidence="9">
    <location>
        <begin position="51"/>
        <end position="433"/>
    </location>
</feature>
<dbReference type="PIRSF" id="PIRSF000138">
    <property type="entry name" value="Al-hdrx_acd_dh"/>
    <property type="match status" value="1"/>
</dbReference>
<dbReference type="InterPro" id="IPR012133">
    <property type="entry name" value="Alpha-hydoxy_acid_DH_FMN"/>
</dbReference>